<protein>
    <submittedName>
        <fullName evidence="2">4310_t:CDS:1</fullName>
    </submittedName>
</protein>
<keyword evidence="1" id="KW-0472">Membrane</keyword>
<evidence type="ECO:0000313" key="3">
    <source>
        <dbReference type="Proteomes" id="UP000789759"/>
    </source>
</evidence>
<keyword evidence="1" id="KW-0812">Transmembrane</keyword>
<organism evidence="2 3">
    <name type="scientific">Cetraspora pellucida</name>
    <dbReference type="NCBI Taxonomy" id="1433469"/>
    <lineage>
        <taxon>Eukaryota</taxon>
        <taxon>Fungi</taxon>
        <taxon>Fungi incertae sedis</taxon>
        <taxon>Mucoromycota</taxon>
        <taxon>Glomeromycotina</taxon>
        <taxon>Glomeromycetes</taxon>
        <taxon>Diversisporales</taxon>
        <taxon>Gigasporaceae</taxon>
        <taxon>Cetraspora</taxon>
    </lineage>
</organism>
<keyword evidence="1" id="KW-1133">Transmembrane helix</keyword>
<reference evidence="2" key="1">
    <citation type="submission" date="2021-06" db="EMBL/GenBank/DDBJ databases">
        <authorList>
            <person name="Kallberg Y."/>
            <person name="Tangrot J."/>
            <person name="Rosling A."/>
        </authorList>
    </citation>
    <scope>NUCLEOTIDE SEQUENCE</scope>
    <source>
        <strain evidence="2">FL966</strain>
    </source>
</reference>
<name>A0A9N9FZF2_9GLOM</name>
<evidence type="ECO:0000256" key="1">
    <source>
        <dbReference type="SAM" id="Phobius"/>
    </source>
</evidence>
<dbReference type="OrthoDB" id="10499284at2759"/>
<sequence>MKNDSELNKIVIRKPSKDVYNKCTLFKYALKESSNVNENLDDQFAIHIYSYYSMKEAYEYNIQIVKECDLCSMFFLLTLLTMLSCSMTLNGQKDGTIYHC</sequence>
<accession>A0A9N9FZF2</accession>
<feature type="transmembrane region" description="Helical" evidence="1">
    <location>
        <begin position="70"/>
        <end position="89"/>
    </location>
</feature>
<gene>
    <name evidence="2" type="ORF">CPELLU_LOCUS5779</name>
</gene>
<dbReference type="EMBL" id="CAJVQA010003411">
    <property type="protein sequence ID" value="CAG8573912.1"/>
    <property type="molecule type" value="Genomic_DNA"/>
</dbReference>
<dbReference type="Proteomes" id="UP000789759">
    <property type="component" value="Unassembled WGS sequence"/>
</dbReference>
<evidence type="ECO:0000313" key="2">
    <source>
        <dbReference type="EMBL" id="CAG8573912.1"/>
    </source>
</evidence>
<comment type="caution">
    <text evidence="2">The sequence shown here is derived from an EMBL/GenBank/DDBJ whole genome shotgun (WGS) entry which is preliminary data.</text>
</comment>
<dbReference type="AlphaFoldDB" id="A0A9N9FZF2"/>
<keyword evidence="3" id="KW-1185">Reference proteome</keyword>
<proteinExistence type="predicted"/>